<dbReference type="InterPro" id="IPR051010">
    <property type="entry name" value="BCAA_transport"/>
</dbReference>
<organism evidence="6 7">
    <name type="scientific">Gordonia sesuvii</name>
    <dbReference type="NCBI Taxonomy" id="3116777"/>
    <lineage>
        <taxon>Bacteria</taxon>
        <taxon>Bacillati</taxon>
        <taxon>Actinomycetota</taxon>
        <taxon>Actinomycetes</taxon>
        <taxon>Mycobacteriales</taxon>
        <taxon>Gordoniaceae</taxon>
        <taxon>Gordonia</taxon>
    </lineage>
</organism>
<dbReference type="PANTHER" id="PTHR30483:SF6">
    <property type="entry name" value="PERIPLASMIC BINDING PROTEIN OF ABC TRANSPORTER FOR NATURAL AMINO ACIDS"/>
    <property type="match status" value="1"/>
</dbReference>
<reference evidence="6 7" key="1">
    <citation type="submission" date="2024-01" db="EMBL/GenBank/DDBJ databases">
        <title>Draft genome sequence of Gordonia sp. LSe1-13.</title>
        <authorList>
            <person name="Suphannarot A."/>
            <person name="Mingma R."/>
        </authorList>
    </citation>
    <scope>NUCLEOTIDE SEQUENCE [LARGE SCALE GENOMIC DNA]</scope>
    <source>
        <strain evidence="6 7">LSe1-13</strain>
    </source>
</reference>
<keyword evidence="2 4" id="KW-0732">Signal</keyword>
<comment type="caution">
    <text evidence="6">The sequence shown here is derived from an EMBL/GenBank/DDBJ whole genome shotgun (WGS) entry which is preliminary data.</text>
</comment>
<keyword evidence="7" id="KW-1185">Reference proteome</keyword>
<dbReference type="InterPro" id="IPR028082">
    <property type="entry name" value="Peripla_BP_I"/>
</dbReference>
<dbReference type="PANTHER" id="PTHR30483">
    <property type="entry name" value="LEUCINE-SPECIFIC-BINDING PROTEIN"/>
    <property type="match status" value="1"/>
</dbReference>
<dbReference type="InterPro" id="IPR028081">
    <property type="entry name" value="Leu-bd"/>
</dbReference>
<evidence type="ECO:0000313" key="7">
    <source>
        <dbReference type="Proteomes" id="UP001347146"/>
    </source>
</evidence>
<dbReference type="Gene3D" id="3.40.50.2300">
    <property type="match status" value="2"/>
</dbReference>
<dbReference type="PROSITE" id="PS51257">
    <property type="entry name" value="PROKAR_LIPOPROTEIN"/>
    <property type="match status" value="1"/>
</dbReference>
<dbReference type="SUPFAM" id="SSF53822">
    <property type="entry name" value="Periplasmic binding protein-like I"/>
    <property type="match status" value="1"/>
</dbReference>
<evidence type="ECO:0000259" key="5">
    <source>
        <dbReference type="Pfam" id="PF13458"/>
    </source>
</evidence>
<name>A0ABU7M942_9ACTN</name>
<accession>A0ABU7M942</accession>
<evidence type="ECO:0000256" key="2">
    <source>
        <dbReference type="ARBA" id="ARBA00022729"/>
    </source>
</evidence>
<comment type="similarity">
    <text evidence="1">Belongs to the leucine-binding protein family.</text>
</comment>
<evidence type="ECO:0000256" key="4">
    <source>
        <dbReference type="SAM" id="SignalP"/>
    </source>
</evidence>
<sequence>MKASHRRWALLPCAAIAVALVAAGCSTDEGDSASDATPDESVLGATNQATGEPVPIVFQTTGEQGIAYTQETKVAEATVAYINDHLGGINGRPLALTVCEDKAQVSLARECANEAVASDAVAVISGDPSNPDTTTAVTSPAGMLFLDSSGGGQPTLGSPHTAVLNNSLSGLVGVPAYYAKENGIDKVAILTMDAPIATGPIKAIGPMAFGNAGVEMDLIAVPLGTPDVTPQIQAALDNGDGMFHVLGNESFCATAFKAMRTLNVDAPVTTVSQCIGNSDVASQIPGGYEGIKVSQSRSLDPEAEETKVFEAVLAKYGAEGAEDGAAAYQSLIAFQRALEGMTGEVDRGSVAAQVTGMPEPKVLPLKAGGEFECGSRPVAIAPNICSEASLLGTAEEDGTVVDVETIDIGPLFTPPRGLR</sequence>
<protein>
    <submittedName>
        <fullName evidence="6">ABC transporter substrate-binding protein</fullName>
    </submittedName>
</protein>
<feature type="region of interest" description="Disordered" evidence="3">
    <location>
        <begin position="29"/>
        <end position="48"/>
    </location>
</feature>
<dbReference type="Proteomes" id="UP001347146">
    <property type="component" value="Unassembled WGS sequence"/>
</dbReference>
<gene>
    <name evidence="6" type="ORF">VZC37_04565</name>
</gene>
<evidence type="ECO:0000256" key="3">
    <source>
        <dbReference type="SAM" id="MobiDB-lite"/>
    </source>
</evidence>
<feature type="chain" id="PRO_5046041304" evidence="4">
    <location>
        <begin position="23"/>
        <end position="419"/>
    </location>
</feature>
<evidence type="ECO:0000256" key="1">
    <source>
        <dbReference type="ARBA" id="ARBA00010062"/>
    </source>
</evidence>
<dbReference type="Pfam" id="PF13458">
    <property type="entry name" value="Peripla_BP_6"/>
    <property type="match status" value="1"/>
</dbReference>
<feature type="signal peptide" evidence="4">
    <location>
        <begin position="1"/>
        <end position="22"/>
    </location>
</feature>
<evidence type="ECO:0000313" key="6">
    <source>
        <dbReference type="EMBL" id="MEE3849590.1"/>
    </source>
</evidence>
<dbReference type="RefSeq" id="WP_330431217.1">
    <property type="nucleotide sequence ID" value="NZ_JAZDUF010000001.1"/>
</dbReference>
<dbReference type="EMBL" id="JAZDUF010000001">
    <property type="protein sequence ID" value="MEE3849590.1"/>
    <property type="molecule type" value="Genomic_DNA"/>
</dbReference>
<proteinExistence type="inferred from homology"/>
<feature type="domain" description="Leucine-binding protein" evidence="5">
    <location>
        <begin position="56"/>
        <end position="359"/>
    </location>
</feature>